<comment type="caution">
    <text evidence="1">The sequence shown here is derived from an EMBL/GenBank/DDBJ whole genome shotgun (WGS) entry which is preliminary data.</text>
</comment>
<reference evidence="1 2" key="1">
    <citation type="submission" date="2019-05" db="EMBL/GenBank/DDBJ databases">
        <title>Emergence of the Ug99 lineage of the wheat stem rust pathogen through somatic hybridization.</title>
        <authorList>
            <person name="Li F."/>
            <person name="Upadhyaya N.M."/>
            <person name="Sperschneider J."/>
            <person name="Matny O."/>
            <person name="Nguyen-Phuc H."/>
            <person name="Mago R."/>
            <person name="Raley C."/>
            <person name="Miller M.E."/>
            <person name="Silverstein K.A.T."/>
            <person name="Henningsen E."/>
            <person name="Hirsch C.D."/>
            <person name="Visser B."/>
            <person name="Pretorius Z.A."/>
            <person name="Steffenson B.J."/>
            <person name="Schwessinger B."/>
            <person name="Dodds P.N."/>
            <person name="Figueroa M."/>
        </authorList>
    </citation>
    <scope>NUCLEOTIDE SEQUENCE [LARGE SCALE GENOMIC DNA]</scope>
    <source>
        <strain evidence="1">21-0</strain>
    </source>
</reference>
<dbReference type="OrthoDB" id="10331882at2759"/>
<protein>
    <submittedName>
        <fullName evidence="1">Uncharacterized protein</fullName>
    </submittedName>
</protein>
<accession>A0A5B0QCW4</accession>
<organism evidence="1 2">
    <name type="scientific">Puccinia graminis f. sp. tritici</name>
    <dbReference type="NCBI Taxonomy" id="56615"/>
    <lineage>
        <taxon>Eukaryota</taxon>
        <taxon>Fungi</taxon>
        <taxon>Dikarya</taxon>
        <taxon>Basidiomycota</taxon>
        <taxon>Pucciniomycotina</taxon>
        <taxon>Pucciniomycetes</taxon>
        <taxon>Pucciniales</taxon>
        <taxon>Pucciniaceae</taxon>
        <taxon>Puccinia</taxon>
    </lineage>
</organism>
<dbReference type="AlphaFoldDB" id="A0A5B0QCW4"/>
<evidence type="ECO:0000313" key="2">
    <source>
        <dbReference type="Proteomes" id="UP000324748"/>
    </source>
</evidence>
<keyword evidence="2" id="KW-1185">Reference proteome</keyword>
<name>A0A5B0QCW4_PUCGR</name>
<sequence>MSPPPISQPPLISISNWTIVVQWARQDLSQTDHLQETSWIDDTLPNLLWENLCRPESETFVNRFDGHALPGDLVRGAAVTRSIKGDPLLAKIIHKNATSIPST</sequence>
<evidence type="ECO:0000313" key="1">
    <source>
        <dbReference type="EMBL" id="KAA1110991.1"/>
    </source>
</evidence>
<dbReference type="EMBL" id="VSWC01000027">
    <property type="protein sequence ID" value="KAA1110991.1"/>
    <property type="molecule type" value="Genomic_DNA"/>
</dbReference>
<proteinExistence type="predicted"/>
<dbReference type="Proteomes" id="UP000324748">
    <property type="component" value="Unassembled WGS sequence"/>
</dbReference>
<gene>
    <name evidence="1" type="ORF">PGT21_035379</name>
</gene>